<dbReference type="STRING" id="1804984.AYM40_23205"/>
<dbReference type="InterPro" id="IPR050484">
    <property type="entry name" value="Transf_Hexapept/Carb_Anhydrase"/>
</dbReference>
<dbReference type="InterPro" id="IPR047324">
    <property type="entry name" value="LbH_gamma_CA-like"/>
</dbReference>
<dbReference type="EMBL" id="CP014579">
    <property type="protein sequence ID" value="ANB75300.1"/>
    <property type="molecule type" value="Genomic_DNA"/>
</dbReference>
<dbReference type="Proteomes" id="UP000076852">
    <property type="component" value="Chromosome 2"/>
</dbReference>
<organism evidence="1 2">
    <name type="scientific">Paraburkholderia phytofirmans OLGA172</name>
    <dbReference type="NCBI Taxonomy" id="1417228"/>
    <lineage>
        <taxon>Bacteria</taxon>
        <taxon>Pseudomonadati</taxon>
        <taxon>Pseudomonadota</taxon>
        <taxon>Betaproteobacteria</taxon>
        <taxon>Burkholderiales</taxon>
        <taxon>Burkholderiaceae</taxon>
        <taxon>Paraburkholderia</taxon>
    </lineage>
</organism>
<dbReference type="CDD" id="cd04645">
    <property type="entry name" value="LbH_gamma_CA_like"/>
    <property type="match status" value="1"/>
</dbReference>
<keyword evidence="2" id="KW-1185">Reference proteome</keyword>
<gene>
    <name evidence="1" type="ORF">AYM40_23205</name>
</gene>
<dbReference type="Pfam" id="PF00132">
    <property type="entry name" value="Hexapep"/>
    <property type="match status" value="1"/>
</dbReference>
<proteinExistence type="predicted"/>
<accession>A0A160FQS3</accession>
<dbReference type="PANTHER" id="PTHR13061">
    <property type="entry name" value="DYNACTIN SUBUNIT P25"/>
    <property type="match status" value="1"/>
</dbReference>
<dbReference type="Gene3D" id="2.160.10.10">
    <property type="entry name" value="Hexapeptide repeat proteins"/>
    <property type="match status" value="1"/>
</dbReference>
<evidence type="ECO:0000313" key="1">
    <source>
        <dbReference type="EMBL" id="ANB75300.1"/>
    </source>
</evidence>
<dbReference type="PANTHER" id="PTHR13061:SF29">
    <property type="entry name" value="GAMMA CARBONIC ANHYDRASE-LIKE 1, MITOCHONDRIAL-RELATED"/>
    <property type="match status" value="1"/>
</dbReference>
<sequence length="174" mass="18465">MALYRIGSRRPVVYPGAYVSEEAVVIGDVEIEDGVSIWPGAVIRGDNEKITIRRNANVQDGAVIHGDPGFPVVIGEGVSIGHQAMLHGCTVGQNCLIGIQAVVLNGAMVGSNCLVGAGTLIGEGKSFPARSLIIGAPAKVLRELTDEVIAKLRANAIDYRERGMNYSKELERID</sequence>
<dbReference type="KEGG" id="buz:AYM40_23205"/>
<dbReference type="SUPFAM" id="SSF51161">
    <property type="entry name" value="Trimeric LpxA-like enzymes"/>
    <property type="match status" value="1"/>
</dbReference>
<dbReference type="InterPro" id="IPR001451">
    <property type="entry name" value="Hexapep"/>
</dbReference>
<evidence type="ECO:0000313" key="2">
    <source>
        <dbReference type="Proteomes" id="UP000076852"/>
    </source>
</evidence>
<reference evidence="1 2" key="1">
    <citation type="journal article" date="2016" name="Gene">
        <title>PacBio SMRT assembly of a complex multi-replicon genome reveals chlorocatechol degradative operon in a region of genome plasticity.</title>
        <authorList>
            <person name="Ricker N."/>
            <person name="Shen S.Y."/>
            <person name="Goordial J."/>
            <person name="Jin S."/>
            <person name="Fulthorpe R.R."/>
        </authorList>
    </citation>
    <scope>NUCLEOTIDE SEQUENCE [LARGE SCALE GENOMIC DNA]</scope>
    <source>
        <strain evidence="1 2">OLGA172</strain>
    </source>
</reference>
<dbReference type="AlphaFoldDB" id="A0A160FQS3"/>
<name>A0A160FQS3_9BURK</name>
<dbReference type="RefSeq" id="WP_063498587.1">
    <property type="nucleotide sequence ID" value="NZ_CP014579.1"/>
</dbReference>
<protein>
    <submittedName>
        <fullName evidence="1">Gamma carbonic anhydrase family protein</fullName>
    </submittedName>
</protein>
<dbReference type="OrthoDB" id="9803036at2"/>
<dbReference type="InterPro" id="IPR011004">
    <property type="entry name" value="Trimer_LpxA-like_sf"/>
</dbReference>